<keyword evidence="2 4" id="KW-0238">DNA-binding</keyword>
<dbReference type="SUPFAM" id="SSF46689">
    <property type="entry name" value="Homeodomain-like"/>
    <property type="match status" value="1"/>
</dbReference>
<evidence type="ECO:0000259" key="5">
    <source>
        <dbReference type="PROSITE" id="PS50977"/>
    </source>
</evidence>
<proteinExistence type="predicted"/>
<gene>
    <name evidence="6" type="ORF">GCM10010994_24470</name>
</gene>
<keyword evidence="1" id="KW-0805">Transcription regulation</keyword>
<dbReference type="InterPro" id="IPR036271">
    <property type="entry name" value="Tet_transcr_reg_TetR-rel_C_sf"/>
</dbReference>
<dbReference type="Gene3D" id="1.10.357.10">
    <property type="entry name" value="Tetracycline Repressor, domain 2"/>
    <property type="match status" value="1"/>
</dbReference>
<organism evidence="6 7">
    <name type="scientific">Chelatococcus reniformis</name>
    <dbReference type="NCBI Taxonomy" id="1494448"/>
    <lineage>
        <taxon>Bacteria</taxon>
        <taxon>Pseudomonadati</taxon>
        <taxon>Pseudomonadota</taxon>
        <taxon>Alphaproteobacteria</taxon>
        <taxon>Hyphomicrobiales</taxon>
        <taxon>Chelatococcaceae</taxon>
        <taxon>Chelatococcus</taxon>
    </lineage>
</organism>
<evidence type="ECO:0000256" key="4">
    <source>
        <dbReference type="PROSITE-ProRule" id="PRU00335"/>
    </source>
</evidence>
<dbReference type="SUPFAM" id="SSF48498">
    <property type="entry name" value="Tetracyclin repressor-like, C-terminal domain"/>
    <property type="match status" value="1"/>
</dbReference>
<dbReference type="PANTHER" id="PTHR30055">
    <property type="entry name" value="HTH-TYPE TRANSCRIPTIONAL REGULATOR RUTR"/>
    <property type="match status" value="1"/>
</dbReference>
<reference evidence="6" key="2">
    <citation type="submission" date="2020-09" db="EMBL/GenBank/DDBJ databases">
        <authorList>
            <person name="Sun Q."/>
            <person name="Zhou Y."/>
        </authorList>
    </citation>
    <scope>NUCLEOTIDE SEQUENCE</scope>
    <source>
        <strain evidence="6">CGMCC 1.12919</strain>
    </source>
</reference>
<name>A0A916U8Y2_9HYPH</name>
<sequence>MIAQYGFKAASLRKVAEEVGIQAGSLYNYISSKDEFLFNLLKEHLELMLADFERECVGIADVSQRLSKFIELHIRFHTEQQEEVIIGNLELRSLSPADRAVITGMRDRYSAILTDLIRQGVDEGLFKAEDPRVTTFAVLSLLSGVCYWYREDGRVSQADLIKLHVDMVFRLLGVGAAQDAAPQPTARPRKPVYVRRRRYGER</sequence>
<dbReference type="Pfam" id="PF00440">
    <property type="entry name" value="TetR_N"/>
    <property type="match status" value="1"/>
</dbReference>
<dbReference type="Proteomes" id="UP000637002">
    <property type="component" value="Unassembled WGS sequence"/>
</dbReference>
<dbReference type="EMBL" id="BMGG01000004">
    <property type="protein sequence ID" value="GGC64965.1"/>
    <property type="molecule type" value="Genomic_DNA"/>
</dbReference>
<evidence type="ECO:0000256" key="3">
    <source>
        <dbReference type="ARBA" id="ARBA00023163"/>
    </source>
</evidence>
<keyword evidence="7" id="KW-1185">Reference proteome</keyword>
<dbReference type="GO" id="GO:0003700">
    <property type="term" value="F:DNA-binding transcription factor activity"/>
    <property type="evidence" value="ECO:0007669"/>
    <property type="project" value="TreeGrafter"/>
</dbReference>
<dbReference type="InterPro" id="IPR009057">
    <property type="entry name" value="Homeodomain-like_sf"/>
</dbReference>
<evidence type="ECO:0000256" key="2">
    <source>
        <dbReference type="ARBA" id="ARBA00023125"/>
    </source>
</evidence>
<reference evidence="6" key="1">
    <citation type="journal article" date="2014" name="Int. J. Syst. Evol. Microbiol.">
        <title>Complete genome sequence of Corynebacterium casei LMG S-19264T (=DSM 44701T), isolated from a smear-ripened cheese.</title>
        <authorList>
            <consortium name="US DOE Joint Genome Institute (JGI-PGF)"/>
            <person name="Walter F."/>
            <person name="Albersmeier A."/>
            <person name="Kalinowski J."/>
            <person name="Ruckert C."/>
        </authorList>
    </citation>
    <scope>NUCLEOTIDE SEQUENCE</scope>
    <source>
        <strain evidence="6">CGMCC 1.12919</strain>
    </source>
</reference>
<dbReference type="Pfam" id="PF17932">
    <property type="entry name" value="TetR_C_24"/>
    <property type="match status" value="1"/>
</dbReference>
<protein>
    <submittedName>
        <fullName evidence="6">TetR family transcriptional regulator</fullName>
    </submittedName>
</protein>
<dbReference type="InterPro" id="IPR001647">
    <property type="entry name" value="HTH_TetR"/>
</dbReference>
<evidence type="ECO:0000313" key="6">
    <source>
        <dbReference type="EMBL" id="GGC64965.1"/>
    </source>
</evidence>
<dbReference type="PROSITE" id="PS50977">
    <property type="entry name" value="HTH_TETR_2"/>
    <property type="match status" value="1"/>
</dbReference>
<dbReference type="InterPro" id="IPR041490">
    <property type="entry name" value="KstR2_TetR_C"/>
</dbReference>
<evidence type="ECO:0000256" key="1">
    <source>
        <dbReference type="ARBA" id="ARBA00023015"/>
    </source>
</evidence>
<dbReference type="InterPro" id="IPR050109">
    <property type="entry name" value="HTH-type_TetR-like_transc_reg"/>
</dbReference>
<evidence type="ECO:0000313" key="7">
    <source>
        <dbReference type="Proteomes" id="UP000637002"/>
    </source>
</evidence>
<comment type="caution">
    <text evidence="6">The sequence shown here is derived from an EMBL/GenBank/DDBJ whole genome shotgun (WGS) entry which is preliminary data.</text>
</comment>
<feature type="DNA-binding region" description="H-T-H motif" evidence="4">
    <location>
        <begin position="11"/>
        <end position="30"/>
    </location>
</feature>
<dbReference type="AlphaFoldDB" id="A0A916U8Y2"/>
<feature type="domain" description="HTH tetR-type" evidence="5">
    <location>
        <begin position="1"/>
        <end position="48"/>
    </location>
</feature>
<dbReference type="PANTHER" id="PTHR30055:SF240">
    <property type="entry name" value="HTH-TYPE TRANSCRIPTIONAL REGULATOR ACRR"/>
    <property type="match status" value="1"/>
</dbReference>
<accession>A0A916U8Y2</accession>
<keyword evidence="3" id="KW-0804">Transcription</keyword>
<dbReference type="GO" id="GO:0000976">
    <property type="term" value="F:transcription cis-regulatory region binding"/>
    <property type="evidence" value="ECO:0007669"/>
    <property type="project" value="TreeGrafter"/>
</dbReference>